<dbReference type="Gene3D" id="2.60.120.620">
    <property type="entry name" value="q2cbj1_9rhob like domain"/>
    <property type="match status" value="1"/>
</dbReference>
<dbReference type="Pfam" id="PF05721">
    <property type="entry name" value="PhyH"/>
    <property type="match status" value="1"/>
</dbReference>
<dbReference type="InterPro" id="IPR008775">
    <property type="entry name" value="Phytyl_CoA_dOase-like"/>
</dbReference>
<dbReference type="PANTHER" id="PTHR31630">
    <property type="entry name" value="PHYTANOYL-COA DIOXYGENASE-RELATED-RELATED"/>
    <property type="match status" value="1"/>
</dbReference>
<dbReference type="EMBL" id="CAJNOU010002534">
    <property type="protein sequence ID" value="CAF1329457.1"/>
    <property type="molecule type" value="Genomic_DNA"/>
</dbReference>
<dbReference type="SUPFAM" id="SSF51197">
    <property type="entry name" value="Clavaminate synthase-like"/>
    <property type="match status" value="1"/>
</dbReference>
<evidence type="ECO:0000313" key="1">
    <source>
        <dbReference type="EMBL" id="CAF1329457.1"/>
    </source>
</evidence>
<protein>
    <recommendedName>
        <fullName evidence="3">Phytanoyl-CoA dioxygenase</fullName>
    </recommendedName>
</protein>
<name>A0A815FNC4_9BILA</name>
<proteinExistence type="predicted"/>
<evidence type="ECO:0008006" key="3">
    <source>
        <dbReference type="Google" id="ProtNLM"/>
    </source>
</evidence>
<sequence length="402" mass="46628">MGIGTSTALPELQEIHVSGGDDESFQPAPLPIDADGFIVALRIDQPEEILKFFEKHGAVVVANVLTDEQCERSVDDVWHFLQEMFNPDIRRDQPETWSYKWPSFSKMGILGNDRWLYPQACDNRQNPNIYKVFQTLFGEHELIVNITRAGLMRPTKNIYFSSRNQIEDRENWKTISDWLHLDMNPLTGRATTYGFEHVAEGHFEHSKDPLCTQNQSTNNGMRKRKLQAILALDDCREEDGGFHAVPGFQNYIATWTKQNQQLCLDTNQGGDPTTVQIQIDDPIRQHIQRMPIRKGSLLVWDSRLPHGNYPNNSNHMRIVQYLHMAPITDEALRPFPLTRKDLPEKFQLTELSEKLYGFKPWGSAYARARFREKRNQRVLEQAEYERQLRNAMKAQCQEAKTN</sequence>
<evidence type="ECO:0000313" key="2">
    <source>
        <dbReference type="Proteomes" id="UP000663889"/>
    </source>
</evidence>
<organism evidence="1 2">
    <name type="scientific">Rotaria sordida</name>
    <dbReference type="NCBI Taxonomy" id="392033"/>
    <lineage>
        <taxon>Eukaryota</taxon>
        <taxon>Metazoa</taxon>
        <taxon>Spiralia</taxon>
        <taxon>Gnathifera</taxon>
        <taxon>Rotifera</taxon>
        <taxon>Eurotatoria</taxon>
        <taxon>Bdelloidea</taxon>
        <taxon>Philodinida</taxon>
        <taxon>Philodinidae</taxon>
        <taxon>Rotaria</taxon>
    </lineage>
</organism>
<dbReference type="AlphaFoldDB" id="A0A815FNC4"/>
<gene>
    <name evidence="1" type="ORF">SEV965_LOCUS27743</name>
</gene>
<reference evidence="1" key="1">
    <citation type="submission" date="2021-02" db="EMBL/GenBank/DDBJ databases">
        <authorList>
            <person name="Nowell W R."/>
        </authorList>
    </citation>
    <scope>NUCLEOTIDE SEQUENCE</scope>
</reference>
<dbReference type="Proteomes" id="UP000663889">
    <property type="component" value="Unassembled WGS sequence"/>
</dbReference>
<dbReference type="PANTHER" id="PTHR31630:SF6">
    <property type="entry name" value="PHYTANOYL-COA DIOXYGENASE-RELATED"/>
    <property type="match status" value="1"/>
</dbReference>
<comment type="caution">
    <text evidence="1">The sequence shown here is derived from an EMBL/GenBank/DDBJ whole genome shotgun (WGS) entry which is preliminary data.</text>
</comment>
<accession>A0A815FNC4</accession>